<dbReference type="InterPro" id="IPR016102">
    <property type="entry name" value="Succinyl-CoA_synth-like"/>
</dbReference>
<evidence type="ECO:0000256" key="3">
    <source>
        <dbReference type="ARBA" id="ARBA00022840"/>
    </source>
</evidence>
<evidence type="ECO:0000256" key="2">
    <source>
        <dbReference type="ARBA" id="ARBA00022741"/>
    </source>
</evidence>
<dbReference type="GO" id="GO:0016874">
    <property type="term" value="F:ligase activity"/>
    <property type="evidence" value="ECO:0007669"/>
    <property type="project" value="UniProtKB-KW"/>
</dbReference>
<evidence type="ECO:0000313" key="4">
    <source>
        <dbReference type="EMBL" id="MTU42402.1"/>
    </source>
</evidence>
<dbReference type="InterPro" id="IPR016181">
    <property type="entry name" value="Acyl_CoA_acyltransferase"/>
</dbReference>
<dbReference type="GeneID" id="43349865"/>
<sequence>MDFNHYLHSLFNPRSVAIIGASARSGSFGTLIWKIAKSASPRARLFPVNPKYKTIGRETSYAALTDIKEDVDLAVLVCPPSVYPKALENCLKKGVKNILLCGGFPKSDLTEPVLEAINKTTAAGVRIVGPQSLGLMTPSEGLNLSYLPSLPPAGEVGLVSQSPGLSCTIIDYVTNAQCGFSHVIDPGFEQVLTVADYVDMLAFDRKTRCIVLYLESFQQPRKLLSAIRLAAANKPVILLKGGQTPGSADIVINNSGAREDEDGVMKRALVRAGALLVTSLKELNYAVQAFAMRKDLASGELYGLVNSKGLDSLLADHAYNNDLRLATPDSTVAKELRDKYKITFPYANPVNMGLDMDAATIVDLTDYLLNRPECSGIVLSVVTNPSFDPLELAKKLVPILKKSSKPAVTVWIGTESDFPAIKYLRKNGIVAMNDMKGACRAIRLMEQFRKFKSDGVPGSYSVIPSDPAFFASARKIIQTARREGRHLLYEEESKRLLAGIGFETTAGIYAGSLGEAIEAARALGYPVAMKLRMNGVLSKSDAKGVILGIRNERELKGSWKNMSERAVHLGQPEEGLGVFLQKTLDSDNRRELRIGMKLTRHFGPIVYLGIGGLYGKIFKGTAFNFAPLSLKEARDMISSEPFKTFLGDFQGLPPCDPEPIVTALIRLSQLAVEVPAVRSIDIDPLLCGKGHAIVLDAHCVIGSDTLTADENASHLIFPYRPSFEKNVRGKYGLVKIKYSAPEDKENFLKYLGSLSDQSRRLRFHSLTSSLESIAVSAVSSDPDRSFSIFAVDPNSDSGDIIAEARLSQLPNRTSAEFGISVRDDWHGRGLATLLMDEIEAEARRRGLEKVVGYVLKDNENMHGMMAKRGYVRTTDKDDPNIDLFTLDNVKVSN</sequence>
<dbReference type="PROSITE" id="PS51186">
    <property type="entry name" value="GNAT"/>
    <property type="match status" value="1"/>
</dbReference>
<dbReference type="SUPFAM" id="SSF55729">
    <property type="entry name" value="Acyl-CoA N-acyltransferases (Nat)"/>
    <property type="match status" value="1"/>
</dbReference>
<dbReference type="Pfam" id="PF13380">
    <property type="entry name" value="CoA_binding_2"/>
    <property type="match status" value="1"/>
</dbReference>
<keyword evidence="3" id="KW-0067">ATP-binding</keyword>
<comment type="caution">
    <text evidence="4">The sequence shown here is derived from an EMBL/GenBank/DDBJ whole genome shotgun (WGS) entry which is preliminary data.</text>
</comment>
<dbReference type="Pfam" id="PF13549">
    <property type="entry name" value="ATP-grasp_5"/>
    <property type="match status" value="1"/>
</dbReference>
<dbReference type="InterPro" id="IPR036291">
    <property type="entry name" value="NAD(P)-bd_dom_sf"/>
</dbReference>
<dbReference type="SUPFAM" id="SSF52210">
    <property type="entry name" value="Succinyl-CoA synthetase domains"/>
    <property type="match status" value="2"/>
</dbReference>
<dbReference type="Gene3D" id="3.40.50.261">
    <property type="entry name" value="Succinyl-CoA synthetase domains"/>
    <property type="match status" value="2"/>
</dbReference>
<dbReference type="PANTHER" id="PTHR43334">
    <property type="entry name" value="ACETATE--COA LIGASE [ADP-FORMING]"/>
    <property type="match status" value="1"/>
</dbReference>
<keyword evidence="1" id="KW-0436">Ligase</keyword>
<dbReference type="Gene3D" id="3.30.470.20">
    <property type="entry name" value="ATP-grasp fold, B domain"/>
    <property type="match status" value="1"/>
</dbReference>
<accession>A0A6I3RXP2</accession>
<dbReference type="PANTHER" id="PTHR43334:SF1">
    <property type="entry name" value="3-HYDROXYPROPIONATE--COA LIGASE [ADP-FORMING]"/>
    <property type="match status" value="1"/>
</dbReference>
<dbReference type="GO" id="GO:0005524">
    <property type="term" value="F:ATP binding"/>
    <property type="evidence" value="ECO:0007669"/>
    <property type="project" value="UniProtKB-KW"/>
</dbReference>
<dbReference type="GO" id="GO:0016747">
    <property type="term" value="F:acyltransferase activity, transferring groups other than amino-acyl groups"/>
    <property type="evidence" value="ECO:0007669"/>
    <property type="project" value="InterPro"/>
</dbReference>
<dbReference type="SUPFAM" id="SSF56059">
    <property type="entry name" value="Glutathione synthetase ATP-binding domain-like"/>
    <property type="match status" value="1"/>
</dbReference>
<dbReference type="CDD" id="cd04301">
    <property type="entry name" value="NAT_SF"/>
    <property type="match status" value="1"/>
</dbReference>
<evidence type="ECO:0000256" key="1">
    <source>
        <dbReference type="ARBA" id="ARBA00022598"/>
    </source>
</evidence>
<proteinExistence type="predicted"/>
<keyword evidence="4" id="KW-0808">Transferase</keyword>
<dbReference type="InterPro" id="IPR003781">
    <property type="entry name" value="CoA-bd"/>
</dbReference>
<dbReference type="InterPro" id="IPR000182">
    <property type="entry name" value="GNAT_dom"/>
</dbReference>
<dbReference type="Proteomes" id="UP000462362">
    <property type="component" value="Unassembled WGS sequence"/>
</dbReference>
<protein>
    <submittedName>
        <fullName evidence="4">GNAT family N-acetyltransferase</fullName>
    </submittedName>
</protein>
<dbReference type="InterPro" id="IPR032875">
    <property type="entry name" value="Succ_CoA_lig_flav_dom"/>
</dbReference>
<dbReference type="InterPro" id="IPR051538">
    <property type="entry name" value="Acyl-CoA_Synth/Transferase"/>
</dbReference>
<dbReference type="InterPro" id="IPR013815">
    <property type="entry name" value="ATP_grasp_subdomain_1"/>
</dbReference>
<name>A0A6I3RXP2_9BURK</name>
<dbReference type="Pfam" id="PF00583">
    <property type="entry name" value="Acetyltransf_1"/>
    <property type="match status" value="1"/>
</dbReference>
<gene>
    <name evidence="4" type="ORF">GMD42_01955</name>
</gene>
<dbReference type="Gene3D" id="3.40.50.720">
    <property type="entry name" value="NAD(P)-binding Rossmann-like Domain"/>
    <property type="match status" value="1"/>
</dbReference>
<dbReference type="Pfam" id="PF13607">
    <property type="entry name" value="Succ_CoA_lig"/>
    <property type="match status" value="1"/>
</dbReference>
<dbReference type="EMBL" id="WNCL01000003">
    <property type="protein sequence ID" value="MTU42402.1"/>
    <property type="molecule type" value="Genomic_DNA"/>
</dbReference>
<dbReference type="AlphaFoldDB" id="A0A6I3RXP2"/>
<dbReference type="SMART" id="SM00881">
    <property type="entry name" value="CoA_binding"/>
    <property type="match status" value="1"/>
</dbReference>
<evidence type="ECO:0000313" key="5">
    <source>
        <dbReference type="Proteomes" id="UP000462362"/>
    </source>
</evidence>
<reference evidence="4 5" key="1">
    <citation type="journal article" date="2019" name="Nat. Med.">
        <title>A library of human gut bacterial isolates paired with longitudinal multiomics data enables mechanistic microbiome research.</title>
        <authorList>
            <person name="Poyet M."/>
            <person name="Groussin M."/>
            <person name="Gibbons S.M."/>
            <person name="Avila-Pacheco J."/>
            <person name="Jiang X."/>
            <person name="Kearney S.M."/>
            <person name="Perrotta A.R."/>
            <person name="Berdy B."/>
            <person name="Zhao S."/>
            <person name="Lieberman T.D."/>
            <person name="Swanson P.K."/>
            <person name="Smith M."/>
            <person name="Roesemann S."/>
            <person name="Alexander J.E."/>
            <person name="Rich S.A."/>
            <person name="Livny J."/>
            <person name="Vlamakis H."/>
            <person name="Clish C."/>
            <person name="Bullock K."/>
            <person name="Deik A."/>
            <person name="Scott J."/>
            <person name="Pierce K.A."/>
            <person name="Xavier R.J."/>
            <person name="Alm E.J."/>
        </authorList>
    </citation>
    <scope>NUCLEOTIDE SEQUENCE [LARGE SCALE GENOMIC DNA]</scope>
    <source>
        <strain evidence="4 5">BIOML-A2</strain>
    </source>
</reference>
<dbReference type="SUPFAM" id="SSF51735">
    <property type="entry name" value="NAD(P)-binding Rossmann-fold domains"/>
    <property type="match status" value="1"/>
</dbReference>
<organism evidence="4 5">
    <name type="scientific">Parasutterella excrementihominis</name>
    <dbReference type="NCBI Taxonomy" id="487175"/>
    <lineage>
        <taxon>Bacteria</taxon>
        <taxon>Pseudomonadati</taxon>
        <taxon>Pseudomonadota</taxon>
        <taxon>Betaproteobacteria</taxon>
        <taxon>Burkholderiales</taxon>
        <taxon>Sutterellaceae</taxon>
        <taxon>Parasutterella</taxon>
    </lineage>
</organism>
<dbReference type="Gene3D" id="3.30.1490.20">
    <property type="entry name" value="ATP-grasp fold, A domain"/>
    <property type="match status" value="1"/>
</dbReference>
<dbReference type="RefSeq" id="WP_008865024.1">
    <property type="nucleotide sequence ID" value="NZ_CAJUON010000002.1"/>
</dbReference>
<keyword evidence="2" id="KW-0547">Nucleotide-binding</keyword>
<dbReference type="Gene3D" id="3.40.630.30">
    <property type="match status" value="1"/>
</dbReference>